<evidence type="ECO:0000313" key="4">
    <source>
        <dbReference type="Proteomes" id="UP000059419"/>
    </source>
</evidence>
<dbReference type="STRING" id="1619313.EM595_1839"/>
<evidence type="ECO:0000259" key="2">
    <source>
        <dbReference type="Pfam" id="PF01337"/>
    </source>
</evidence>
<dbReference type="InterPro" id="IPR035905">
    <property type="entry name" value="Barstar-like_sf"/>
</dbReference>
<accession>A0A0U5L087</accession>
<dbReference type="Gene3D" id="3.30.370.10">
    <property type="entry name" value="Barstar-like"/>
    <property type="match status" value="1"/>
</dbReference>
<proteinExistence type="inferred from homology"/>
<feature type="domain" description="Barstar (barnase inhibitor)" evidence="2">
    <location>
        <begin position="38"/>
        <end position="116"/>
    </location>
</feature>
<dbReference type="Pfam" id="PF01337">
    <property type="entry name" value="Barstar"/>
    <property type="match status" value="1"/>
</dbReference>
<evidence type="ECO:0000313" key="3">
    <source>
        <dbReference type="EMBL" id="CUU24073.1"/>
    </source>
</evidence>
<protein>
    <recommendedName>
        <fullName evidence="2">Barstar (barnase inhibitor) domain-containing protein</fullName>
    </recommendedName>
</protein>
<dbReference type="KEGG" id="ege:EM595_1839"/>
<evidence type="ECO:0000256" key="1">
    <source>
        <dbReference type="ARBA" id="ARBA00006845"/>
    </source>
</evidence>
<dbReference type="AlphaFoldDB" id="A0A0U5L087"/>
<dbReference type="PATRIC" id="fig|1619313.3.peg.1910"/>
<organism evidence="3 4">
    <name type="scientific">Duffyella gerundensis</name>
    <dbReference type="NCBI Taxonomy" id="1619313"/>
    <lineage>
        <taxon>Bacteria</taxon>
        <taxon>Pseudomonadati</taxon>
        <taxon>Pseudomonadota</taxon>
        <taxon>Gammaproteobacteria</taxon>
        <taxon>Enterobacterales</taxon>
        <taxon>Erwiniaceae</taxon>
        <taxon>Duffyella</taxon>
    </lineage>
</organism>
<comment type="similarity">
    <text evidence="1">Belongs to the barstar family.</text>
</comment>
<dbReference type="EMBL" id="LN907827">
    <property type="protein sequence ID" value="CUU24073.1"/>
    <property type="molecule type" value="Genomic_DNA"/>
</dbReference>
<keyword evidence="4" id="KW-1185">Reference proteome</keyword>
<dbReference type="SUPFAM" id="SSF52038">
    <property type="entry name" value="Barstar-related"/>
    <property type="match status" value="1"/>
</dbReference>
<gene>
    <name evidence="3" type="ORF">EM595_1839</name>
</gene>
<dbReference type="InterPro" id="IPR000468">
    <property type="entry name" value="Barstar"/>
</dbReference>
<name>A0A0U5L087_9GAMM</name>
<reference evidence="4" key="1">
    <citation type="submission" date="2015-11" db="EMBL/GenBank/DDBJ databases">
        <authorList>
            <person name="Blom J."/>
        </authorList>
    </citation>
    <scope>NUCLEOTIDE SEQUENCE [LARGE SCALE GENOMIC DNA]</scope>
</reference>
<dbReference type="Proteomes" id="UP000059419">
    <property type="component" value="Chromosome 1"/>
</dbReference>
<sequence length="123" mass="14139">MRTPQRRPPDLVNQRHRLADARSLSHFYPDAVMTLHRLSFDFRQIADMRAFYRHFVRLTHSGAHFGNNLDALWDVLTGEMPLPAEIALCHLHSAARQETFAALIALLREAEVELAGQLKVRID</sequence>